<reference evidence="2 3" key="1">
    <citation type="submission" date="2020-08" db="EMBL/GenBank/DDBJ databases">
        <title>Genomic Encyclopedia of Type Strains, Phase IV (KMG-IV): sequencing the most valuable type-strain genomes for metagenomic binning, comparative biology and taxonomic classification.</title>
        <authorList>
            <person name="Goeker M."/>
        </authorList>
    </citation>
    <scope>NUCLEOTIDE SEQUENCE [LARGE SCALE GENOMIC DNA]</scope>
    <source>
        <strain evidence="2 3">DSM 23868</strain>
    </source>
</reference>
<keyword evidence="3" id="KW-1185">Reference proteome</keyword>
<evidence type="ECO:0000313" key="2">
    <source>
        <dbReference type="EMBL" id="MBB4092630.1"/>
    </source>
</evidence>
<sequence length="244" mass="26784">MAKGYSDELRQQVIAFIEEGHTVRQAAEKFNVSPSFAAKSHKKHVDQAAQPLLPEQDPVEDDEQPENAAEITAADLAEILGVSKRAISDYVERGIIVKTGRNRFDLRKSVQLYCEHLRGIAAGRGGDNVDALATERARLAREQADQAAMRNAAMRKELVPIAEVRNEWVSIARRVRNVMMAVPSRCRQMLPHLTTFDVDLIDEEIRTALTELGEKDDDDGSGDHAAGSLGSPDAATETEALGVD</sequence>
<protein>
    <submittedName>
        <fullName evidence="2">Phage terminase Nu1 subunit (DNA packaging protein)</fullName>
    </submittedName>
</protein>
<dbReference type="RefSeq" id="WP_168436518.1">
    <property type="nucleotide sequence ID" value="NZ_JACIEX010000002.1"/>
</dbReference>
<dbReference type="Proteomes" id="UP000553980">
    <property type="component" value="Unassembled WGS sequence"/>
</dbReference>
<dbReference type="AlphaFoldDB" id="A0AB34YP87"/>
<dbReference type="InterPro" id="IPR009057">
    <property type="entry name" value="Homeodomain-like_sf"/>
</dbReference>
<name>A0AB34YP87_9HYPH</name>
<gene>
    <name evidence="2" type="ORF">GGQ79_001115</name>
</gene>
<comment type="caution">
    <text evidence="2">The sequence shown here is derived from an EMBL/GenBank/DDBJ whole genome shotgun (WGS) entry which is preliminary data.</text>
</comment>
<organism evidence="2 3">
    <name type="scientific">Brucella pecoris</name>
    <dbReference type="NCBI Taxonomy" id="867683"/>
    <lineage>
        <taxon>Bacteria</taxon>
        <taxon>Pseudomonadati</taxon>
        <taxon>Pseudomonadota</taxon>
        <taxon>Alphaproteobacteria</taxon>
        <taxon>Hyphomicrobiales</taxon>
        <taxon>Brucellaceae</taxon>
        <taxon>Brucella/Ochrobactrum group</taxon>
        <taxon>Brucella</taxon>
    </lineage>
</organism>
<feature type="region of interest" description="Disordered" evidence="1">
    <location>
        <begin position="211"/>
        <end position="244"/>
    </location>
</feature>
<proteinExistence type="predicted"/>
<dbReference type="EMBL" id="JACIEX010000002">
    <property type="protein sequence ID" value="MBB4092630.1"/>
    <property type="molecule type" value="Genomic_DNA"/>
</dbReference>
<accession>A0AB34YP87</accession>
<dbReference type="SUPFAM" id="SSF46689">
    <property type="entry name" value="Homeodomain-like"/>
    <property type="match status" value="1"/>
</dbReference>
<evidence type="ECO:0000256" key="1">
    <source>
        <dbReference type="SAM" id="MobiDB-lite"/>
    </source>
</evidence>
<evidence type="ECO:0000313" key="3">
    <source>
        <dbReference type="Proteomes" id="UP000553980"/>
    </source>
</evidence>